<gene>
    <name evidence="3" type="ORF">SAMN02983003_4037</name>
</gene>
<keyword evidence="1" id="KW-1133">Transmembrane helix</keyword>
<reference evidence="3 4" key="1">
    <citation type="submission" date="2016-11" db="EMBL/GenBank/DDBJ databases">
        <authorList>
            <person name="Jaros S."/>
            <person name="Januszkiewicz K."/>
            <person name="Wedrychowicz H."/>
        </authorList>
    </citation>
    <scope>NUCLEOTIDE SEQUENCE [LARGE SCALE GENOMIC DNA]</scope>
    <source>
        <strain evidence="3 4">ATCC 23634</strain>
    </source>
</reference>
<protein>
    <recommendedName>
        <fullName evidence="2">DUF6644 domain-containing protein</fullName>
    </recommendedName>
</protein>
<name>A0A1K2I373_9HYPH</name>
<dbReference type="AlphaFoldDB" id="A0A1K2I373"/>
<feature type="transmembrane region" description="Helical" evidence="1">
    <location>
        <begin position="104"/>
        <end position="125"/>
    </location>
</feature>
<accession>A0A1K2I373</accession>
<keyword evidence="1" id="KW-0472">Membrane</keyword>
<evidence type="ECO:0000256" key="1">
    <source>
        <dbReference type="SAM" id="Phobius"/>
    </source>
</evidence>
<dbReference type="InterPro" id="IPR046586">
    <property type="entry name" value="DUF6644"/>
</dbReference>
<keyword evidence="1" id="KW-0812">Transmembrane</keyword>
<evidence type="ECO:0000259" key="2">
    <source>
        <dbReference type="Pfam" id="PF20349"/>
    </source>
</evidence>
<dbReference type="OrthoDB" id="118399at2"/>
<feature type="domain" description="DUF6644" evidence="2">
    <location>
        <begin position="6"/>
        <end position="160"/>
    </location>
</feature>
<dbReference type="STRING" id="665118.SAMN02983003_4037"/>
<feature type="transmembrane region" description="Helical" evidence="1">
    <location>
        <begin position="137"/>
        <end position="158"/>
    </location>
</feature>
<organism evidence="3 4">
    <name type="scientific">Devosia enhydra</name>
    <dbReference type="NCBI Taxonomy" id="665118"/>
    <lineage>
        <taxon>Bacteria</taxon>
        <taxon>Pseudomonadati</taxon>
        <taxon>Pseudomonadota</taxon>
        <taxon>Alphaproteobacteria</taxon>
        <taxon>Hyphomicrobiales</taxon>
        <taxon>Devosiaceae</taxon>
        <taxon>Devosia</taxon>
    </lineage>
</organism>
<evidence type="ECO:0000313" key="4">
    <source>
        <dbReference type="Proteomes" id="UP000183447"/>
    </source>
</evidence>
<dbReference type="EMBL" id="FPKU01000004">
    <property type="protein sequence ID" value="SFZ86842.1"/>
    <property type="molecule type" value="Genomic_DNA"/>
</dbReference>
<proteinExistence type="predicted"/>
<keyword evidence="4" id="KW-1185">Reference proteome</keyword>
<dbReference type="Proteomes" id="UP000183447">
    <property type="component" value="Unassembled WGS sequence"/>
</dbReference>
<feature type="transmembrane region" description="Helical" evidence="1">
    <location>
        <begin position="73"/>
        <end position="98"/>
    </location>
</feature>
<dbReference type="RefSeq" id="WP_072346868.1">
    <property type="nucleotide sequence ID" value="NZ_FPKU01000004.1"/>
</dbReference>
<feature type="transmembrane region" description="Helical" evidence="1">
    <location>
        <begin position="32"/>
        <end position="52"/>
    </location>
</feature>
<evidence type="ECO:0000313" key="3">
    <source>
        <dbReference type="EMBL" id="SFZ86842.1"/>
    </source>
</evidence>
<dbReference type="Pfam" id="PF20349">
    <property type="entry name" value="DUF6644"/>
    <property type="match status" value="1"/>
</dbReference>
<sequence>MDLSSFFSALENSALSQFVNTFGPTYPIVESVHVIAIALVFGTILIVDLRLLGVASTNRPFTRVAHDLLKLTWGGFVLAVITGILLFLPNATSIYININFQIKMILLIAAGLNMLVFELVTARGVSVWDRTAPPNSARLAGLLSIGLWMGVIVFGRLIGFTSVADDPFAFL</sequence>